<comment type="caution">
    <text evidence="1">The sequence shown here is derived from an EMBL/GenBank/DDBJ whole genome shotgun (WGS) entry which is preliminary data.</text>
</comment>
<keyword evidence="2" id="KW-1185">Reference proteome</keyword>
<proteinExistence type="predicted"/>
<sequence>MLGVQRTPKDSAYHGFSHAEDALALCGSLLLLDRCRIAACELHLMALWPCFEDGEVLPLAQEFPQGIPCLLPCGDGLDAFRIQGRAFPLHLGHVAVVNHLNCSDKRLQLVAFFLEVDLLCD</sequence>
<dbReference type="AlphaFoldDB" id="A0A6G1EA09"/>
<organism evidence="1 2">
    <name type="scientific">Oryza meyeriana var. granulata</name>
    <dbReference type="NCBI Taxonomy" id="110450"/>
    <lineage>
        <taxon>Eukaryota</taxon>
        <taxon>Viridiplantae</taxon>
        <taxon>Streptophyta</taxon>
        <taxon>Embryophyta</taxon>
        <taxon>Tracheophyta</taxon>
        <taxon>Spermatophyta</taxon>
        <taxon>Magnoliopsida</taxon>
        <taxon>Liliopsida</taxon>
        <taxon>Poales</taxon>
        <taxon>Poaceae</taxon>
        <taxon>BOP clade</taxon>
        <taxon>Oryzoideae</taxon>
        <taxon>Oryzeae</taxon>
        <taxon>Oryzinae</taxon>
        <taxon>Oryza</taxon>
        <taxon>Oryza meyeriana</taxon>
    </lineage>
</organism>
<name>A0A6G1EA09_9ORYZ</name>
<reference evidence="1 2" key="1">
    <citation type="submission" date="2019-11" db="EMBL/GenBank/DDBJ databases">
        <title>Whole genome sequence of Oryza granulata.</title>
        <authorList>
            <person name="Li W."/>
        </authorList>
    </citation>
    <scope>NUCLEOTIDE SEQUENCE [LARGE SCALE GENOMIC DNA]</scope>
    <source>
        <strain evidence="2">cv. Menghai</strain>
        <tissue evidence="1">Leaf</tissue>
    </source>
</reference>
<protein>
    <submittedName>
        <fullName evidence="1">Uncharacterized protein</fullName>
    </submittedName>
</protein>
<evidence type="ECO:0000313" key="2">
    <source>
        <dbReference type="Proteomes" id="UP000479710"/>
    </source>
</evidence>
<dbReference type="EMBL" id="SPHZ02000004">
    <property type="protein sequence ID" value="KAF0921610.1"/>
    <property type="molecule type" value="Genomic_DNA"/>
</dbReference>
<gene>
    <name evidence="1" type="ORF">E2562_009799</name>
</gene>
<accession>A0A6G1EA09</accession>
<evidence type="ECO:0000313" key="1">
    <source>
        <dbReference type="EMBL" id="KAF0921610.1"/>
    </source>
</evidence>
<dbReference type="Proteomes" id="UP000479710">
    <property type="component" value="Unassembled WGS sequence"/>
</dbReference>